<evidence type="ECO:0000313" key="4">
    <source>
        <dbReference type="Proteomes" id="UP000199297"/>
    </source>
</evidence>
<proteinExistence type="inferred from homology"/>
<protein>
    <recommendedName>
        <fullName evidence="2">Antitoxin</fullName>
    </recommendedName>
</protein>
<dbReference type="EMBL" id="FOBI01000001">
    <property type="protein sequence ID" value="SEK56082.1"/>
    <property type="molecule type" value="Genomic_DNA"/>
</dbReference>
<dbReference type="RefSeq" id="WP_085282064.1">
    <property type="nucleotide sequence ID" value="NZ_FOBI01000001.1"/>
</dbReference>
<gene>
    <name evidence="3" type="ORF">SAMN05216262_101666</name>
</gene>
<keyword evidence="4" id="KW-1185">Reference proteome</keyword>
<accession>A0A1H7I2K7</accession>
<organism evidence="3 4">
    <name type="scientific">Colwellia chukchiensis</name>
    <dbReference type="NCBI Taxonomy" id="641665"/>
    <lineage>
        <taxon>Bacteria</taxon>
        <taxon>Pseudomonadati</taxon>
        <taxon>Pseudomonadota</taxon>
        <taxon>Gammaproteobacteria</taxon>
        <taxon>Alteromonadales</taxon>
        <taxon>Colwelliaceae</taxon>
        <taxon>Colwellia</taxon>
    </lineage>
</organism>
<sequence length="82" mass="9307">MLTLDANEAKTNFGQILLKVQSEPIEIKKNGNPVAVILSSEEYSRIEELKMELVRSRFENIDEIDLMDGNDFIDGLDSGKYD</sequence>
<dbReference type="SUPFAM" id="SSF143120">
    <property type="entry name" value="YefM-like"/>
    <property type="match status" value="1"/>
</dbReference>
<dbReference type="AlphaFoldDB" id="A0A1H7I2K7"/>
<evidence type="ECO:0000256" key="2">
    <source>
        <dbReference type="RuleBase" id="RU362080"/>
    </source>
</evidence>
<evidence type="ECO:0000313" key="3">
    <source>
        <dbReference type="EMBL" id="SEK56082.1"/>
    </source>
</evidence>
<dbReference type="Gene3D" id="3.40.1620.10">
    <property type="entry name" value="YefM-like domain"/>
    <property type="match status" value="1"/>
</dbReference>
<dbReference type="STRING" id="641665.GCA_002104455_00040"/>
<name>A0A1H7I2K7_9GAMM</name>
<dbReference type="InterPro" id="IPR036165">
    <property type="entry name" value="YefM-like_sf"/>
</dbReference>
<dbReference type="NCBIfam" id="TIGR01552">
    <property type="entry name" value="phd_fam"/>
    <property type="match status" value="1"/>
</dbReference>
<dbReference type="Pfam" id="PF02604">
    <property type="entry name" value="PhdYeFM_antitox"/>
    <property type="match status" value="1"/>
</dbReference>
<comment type="similarity">
    <text evidence="1 2">Belongs to the phD/YefM antitoxin family.</text>
</comment>
<comment type="function">
    <text evidence="2">Antitoxin component of a type II toxin-antitoxin (TA) system.</text>
</comment>
<evidence type="ECO:0000256" key="1">
    <source>
        <dbReference type="ARBA" id="ARBA00009981"/>
    </source>
</evidence>
<reference evidence="4" key="1">
    <citation type="submission" date="2016-10" db="EMBL/GenBank/DDBJ databases">
        <authorList>
            <person name="Varghese N."/>
            <person name="Submissions S."/>
        </authorList>
    </citation>
    <scope>NUCLEOTIDE SEQUENCE [LARGE SCALE GENOMIC DNA]</scope>
    <source>
        <strain evidence="4">CGMCC 1.9127</strain>
    </source>
</reference>
<dbReference type="OrthoDB" id="165038at2"/>
<dbReference type="InterPro" id="IPR006442">
    <property type="entry name" value="Antitoxin_Phd/YefM"/>
</dbReference>
<dbReference type="Proteomes" id="UP000199297">
    <property type="component" value="Unassembled WGS sequence"/>
</dbReference>